<accession>V5XWZ7</accession>
<reference evidence="1" key="2">
    <citation type="submission" date="2013-06" db="EMBL/GenBank/DDBJ databases">
        <authorList>
            <person name="Chen H.J."/>
            <person name="Teng L.J."/>
        </authorList>
    </citation>
    <scope>NUCLEOTIDE SEQUENCE</scope>
    <source>
        <strain evidence="1">NTUH-857</strain>
    </source>
</reference>
<sequence>MVYTDQDFRNLSEESYENYEIGDTVKHDGKTFEIMEKRDDTQNGLRSYAFAPIVNGKLDTSNIVMGYAGTELTSMKDWKTNANLPF</sequence>
<dbReference type="EMBL" id="AB828060">
    <property type="protein sequence ID" value="BAO09154.1"/>
    <property type="molecule type" value="Genomic_DNA"/>
</dbReference>
<name>V5XWZ7_STAEP</name>
<reference evidence="1" key="1">
    <citation type="journal article" date="2013" name="Antimicrob. Agents Chemother.">
        <title>New Structure of Phage-related Islands Carrying fusB and a Virulence Gene in Fusidic Acid-Resistant Staphylococcus epidermidis.</title>
        <authorList>
            <person name="Chen H.-J."/>
            <person name="Chang Y.-C."/>
            <person name="Tsai J.-C."/>
            <person name="Hung W.-C."/>
            <person name="Lin Y.-T."/>
            <person name="You S.-J."/>
            <person name="Tseng S.-P."/>
            <person name="Tenga L.-J."/>
        </authorList>
    </citation>
    <scope>NUCLEOTIDE SEQUENCE</scope>
    <source>
        <strain evidence="1">NTUH-857</strain>
    </source>
</reference>
<protein>
    <submittedName>
        <fullName evidence="1">Uncharacterized protein</fullName>
    </submittedName>
</protein>
<proteinExistence type="predicted"/>
<evidence type="ECO:0000313" key="1">
    <source>
        <dbReference type="EMBL" id="BAO09154.1"/>
    </source>
</evidence>
<organism evidence="1">
    <name type="scientific">Staphylococcus epidermidis</name>
    <dbReference type="NCBI Taxonomy" id="1282"/>
    <lineage>
        <taxon>Bacteria</taxon>
        <taxon>Bacillati</taxon>
        <taxon>Bacillota</taxon>
        <taxon>Bacilli</taxon>
        <taxon>Bacillales</taxon>
        <taxon>Staphylococcaceae</taxon>
        <taxon>Staphylococcus</taxon>
    </lineage>
</organism>
<dbReference type="AlphaFoldDB" id="V5XWZ7"/>